<keyword evidence="2" id="KW-1185">Reference proteome</keyword>
<proteinExistence type="predicted"/>
<gene>
    <name evidence="1" type="ORF">J2T55_000166</name>
</gene>
<reference evidence="1" key="1">
    <citation type="submission" date="2022-08" db="EMBL/GenBank/DDBJ databases">
        <title>Genomic Encyclopedia of Type Strains, Phase III (KMG-III): the genomes of soil and plant-associated and newly described type strains.</title>
        <authorList>
            <person name="Whitman W."/>
        </authorList>
    </citation>
    <scope>NUCLEOTIDE SEQUENCE</scope>
    <source>
        <strain evidence="1">HMT 1</strain>
    </source>
</reference>
<dbReference type="EMBL" id="JANUCT010000001">
    <property type="protein sequence ID" value="MCS3902174.1"/>
    <property type="molecule type" value="Genomic_DNA"/>
</dbReference>
<comment type="caution">
    <text evidence="1">The sequence shown here is derived from an EMBL/GenBank/DDBJ whole genome shotgun (WGS) entry which is preliminary data.</text>
</comment>
<name>A0AAE3HJH6_9GAMM</name>
<dbReference type="Proteomes" id="UP001204445">
    <property type="component" value="Unassembled WGS sequence"/>
</dbReference>
<evidence type="ECO:0000313" key="1">
    <source>
        <dbReference type="EMBL" id="MCS3902174.1"/>
    </source>
</evidence>
<sequence>MADETLPKTLWSETQLDILFDALKHRRPDYQLLEILVDLRSRGFRRRYLLRKAEQQVGSEAVTRLKRLLGG</sequence>
<accession>A0AAE3HJH6</accession>
<organism evidence="1 2">
    <name type="scientific">Methylohalomonas lacus</name>
    <dbReference type="NCBI Taxonomy" id="398773"/>
    <lineage>
        <taxon>Bacteria</taxon>
        <taxon>Pseudomonadati</taxon>
        <taxon>Pseudomonadota</taxon>
        <taxon>Gammaproteobacteria</taxon>
        <taxon>Methylohalomonadales</taxon>
        <taxon>Methylohalomonadaceae</taxon>
        <taxon>Methylohalomonas</taxon>
    </lineage>
</organism>
<protein>
    <submittedName>
        <fullName evidence="1">Uncharacterized protein</fullName>
    </submittedName>
</protein>
<dbReference type="AlphaFoldDB" id="A0AAE3HJH6"/>
<evidence type="ECO:0000313" key="2">
    <source>
        <dbReference type="Proteomes" id="UP001204445"/>
    </source>
</evidence>
<dbReference type="RefSeq" id="WP_259053569.1">
    <property type="nucleotide sequence ID" value="NZ_JANUCT010000001.1"/>
</dbReference>